<protein>
    <submittedName>
        <fullName evidence="1">Uncharacterized protein</fullName>
    </submittedName>
</protein>
<reference evidence="1" key="1">
    <citation type="journal article" date="2017" name="Nature">
        <title>The sunflower genome provides insights into oil metabolism, flowering and Asterid evolution.</title>
        <authorList>
            <person name="Badouin H."/>
            <person name="Gouzy J."/>
            <person name="Grassa C.J."/>
            <person name="Murat F."/>
            <person name="Staton S.E."/>
            <person name="Cottret L."/>
            <person name="Lelandais-Briere C."/>
            <person name="Owens G.L."/>
            <person name="Carrere S."/>
            <person name="Mayjonade B."/>
            <person name="Legrand L."/>
            <person name="Gill N."/>
            <person name="Kane N.C."/>
            <person name="Bowers J.E."/>
            <person name="Hubner S."/>
            <person name="Bellec A."/>
            <person name="Berard A."/>
            <person name="Berges H."/>
            <person name="Blanchet N."/>
            <person name="Boniface M.C."/>
            <person name="Brunel D."/>
            <person name="Catrice O."/>
            <person name="Chaidir N."/>
            <person name="Claudel C."/>
            <person name="Donnadieu C."/>
            <person name="Faraut T."/>
            <person name="Fievet G."/>
            <person name="Helmstetter N."/>
            <person name="King M."/>
            <person name="Knapp S.J."/>
            <person name="Lai Z."/>
            <person name="Le Paslier M.C."/>
            <person name="Lippi Y."/>
            <person name="Lorenzon L."/>
            <person name="Mandel J.R."/>
            <person name="Marage G."/>
            <person name="Marchand G."/>
            <person name="Marquand E."/>
            <person name="Bret-Mestries E."/>
            <person name="Morien E."/>
            <person name="Nambeesan S."/>
            <person name="Nguyen T."/>
            <person name="Pegot-Espagnet P."/>
            <person name="Pouilly N."/>
            <person name="Raftis F."/>
            <person name="Sallet E."/>
            <person name="Schiex T."/>
            <person name="Thomas J."/>
            <person name="Vandecasteele C."/>
            <person name="Vares D."/>
            <person name="Vear F."/>
            <person name="Vautrin S."/>
            <person name="Crespi M."/>
            <person name="Mangin B."/>
            <person name="Burke J.M."/>
            <person name="Salse J."/>
            <person name="Munos S."/>
            <person name="Vincourt P."/>
            <person name="Rieseberg L.H."/>
            <person name="Langlade N.B."/>
        </authorList>
    </citation>
    <scope>NUCLEOTIDE SEQUENCE</scope>
    <source>
        <tissue evidence="1">Leaves</tissue>
    </source>
</reference>
<comment type="caution">
    <text evidence="1">The sequence shown here is derived from an EMBL/GenBank/DDBJ whole genome shotgun (WGS) entry which is preliminary data.</text>
</comment>
<gene>
    <name evidence="1" type="ORF">HanXRQr2_Chr16g0778501</name>
</gene>
<proteinExistence type="predicted"/>
<keyword evidence="2" id="KW-1185">Reference proteome</keyword>
<dbReference type="AlphaFoldDB" id="A0A9K3H0I3"/>
<dbReference type="Proteomes" id="UP000215914">
    <property type="component" value="Unassembled WGS sequence"/>
</dbReference>
<dbReference type="Gramene" id="mRNA:HanXRQr2_Chr16g0778501">
    <property type="protein sequence ID" value="CDS:HanXRQr2_Chr16g0778501.1"/>
    <property type="gene ID" value="HanXRQr2_Chr16g0778501"/>
</dbReference>
<evidence type="ECO:0000313" key="1">
    <source>
        <dbReference type="EMBL" id="KAF5762595.1"/>
    </source>
</evidence>
<accession>A0A9K3H0I3</accession>
<reference evidence="1" key="2">
    <citation type="submission" date="2020-06" db="EMBL/GenBank/DDBJ databases">
        <title>Helianthus annuus Genome sequencing and assembly Release 2.</title>
        <authorList>
            <person name="Gouzy J."/>
            <person name="Langlade N."/>
            <person name="Munos S."/>
        </authorList>
    </citation>
    <scope>NUCLEOTIDE SEQUENCE</scope>
    <source>
        <tissue evidence="1">Leaves</tissue>
    </source>
</reference>
<organism evidence="1 2">
    <name type="scientific">Helianthus annuus</name>
    <name type="common">Common sunflower</name>
    <dbReference type="NCBI Taxonomy" id="4232"/>
    <lineage>
        <taxon>Eukaryota</taxon>
        <taxon>Viridiplantae</taxon>
        <taxon>Streptophyta</taxon>
        <taxon>Embryophyta</taxon>
        <taxon>Tracheophyta</taxon>
        <taxon>Spermatophyta</taxon>
        <taxon>Magnoliopsida</taxon>
        <taxon>eudicotyledons</taxon>
        <taxon>Gunneridae</taxon>
        <taxon>Pentapetalae</taxon>
        <taxon>asterids</taxon>
        <taxon>campanulids</taxon>
        <taxon>Asterales</taxon>
        <taxon>Asteraceae</taxon>
        <taxon>Asteroideae</taxon>
        <taxon>Heliantheae alliance</taxon>
        <taxon>Heliantheae</taxon>
        <taxon>Helianthus</taxon>
    </lineage>
</organism>
<sequence length="74" mass="8743">MNEHEQRSRSFIYVHEHSVTCSFISNPNLGPLVYFLILRDQIQSLDGHTTGTIRVNVPQKIYMQTYLRRCSRMD</sequence>
<evidence type="ECO:0000313" key="2">
    <source>
        <dbReference type="Proteomes" id="UP000215914"/>
    </source>
</evidence>
<dbReference type="EMBL" id="MNCJ02000331">
    <property type="protein sequence ID" value="KAF5762595.1"/>
    <property type="molecule type" value="Genomic_DNA"/>
</dbReference>
<name>A0A9K3H0I3_HELAN</name>